<dbReference type="Proteomes" id="UP001187192">
    <property type="component" value="Unassembled WGS sequence"/>
</dbReference>
<gene>
    <name evidence="1" type="ORF">TIFTF001_039190</name>
</gene>
<proteinExistence type="predicted"/>
<evidence type="ECO:0000313" key="1">
    <source>
        <dbReference type="EMBL" id="GMN70142.1"/>
    </source>
</evidence>
<dbReference type="EMBL" id="BTGU01001044">
    <property type="protein sequence ID" value="GMN70142.1"/>
    <property type="molecule type" value="Genomic_DNA"/>
</dbReference>
<dbReference type="AlphaFoldDB" id="A0AA88E8N9"/>
<sequence length="76" mass="8227">MMMRNHSITITEDALARVLGPEQPGCVRGRGFGVTLKTPEAQGLITTWRKKNGRGAATTQIMEKANGGDAGFKFYS</sequence>
<name>A0AA88E8N9_FICCA</name>
<protein>
    <submittedName>
        <fullName evidence="1">Uncharacterized protein</fullName>
    </submittedName>
</protein>
<evidence type="ECO:0000313" key="2">
    <source>
        <dbReference type="Proteomes" id="UP001187192"/>
    </source>
</evidence>
<organism evidence="1 2">
    <name type="scientific">Ficus carica</name>
    <name type="common">Common fig</name>
    <dbReference type="NCBI Taxonomy" id="3494"/>
    <lineage>
        <taxon>Eukaryota</taxon>
        <taxon>Viridiplantae</taxon>
        <taxon>Streptophyta</taxon>
        <taxon>Embryophyta</taxon>
        <taxon>Tracheophyta</taxon>
        <taxon>Spermatophyta</taxon>
        <taxon>Magnoliopsida</taxon>
        <taxon>eudicotyledons</taxon>
        <taxon>Gunneridae</taxon>
        <taxon>Pentapetalae</taxon>
        <taxon>rosids</taxon>
        <taxon>fabids</taxon>
        <taxon>Rosales</taxon>
        <taxon>Moraceae</taxon>
        <taxon>Ficeae</taxon>
        <taxon>Ficus</taxon>
    </lineage>
</organism>
<accession>A0AA88E8N9</accession>
<reference evidence="1" key="1">
    <citation type="submission" date="2023-07" db="EMBL/GenBank/DDBJ databases">
        <title>draft genome sequence of fig (Ficus carica).</title>
        <authorList>
            <person name="Takahashi T."/>
            <person name="Nishimura K."/>
        </authorList>
    </citation>
    <scope>NUCLEOTIDE SEQUENCE</scope>
</reference>
<comment type="caution">
    <text evidence="1">The sequence shown here is derived from an EMBL/GenBank/DDBJ whole genome shotgun (WGS) entry which is preliminary data.</text>
</comment>
<keyword evidence="2" id="KW-1185">Reference proteome</keyword>